<proteinExistence type="predicted"/>
<dbReference type="EMBL" id="JADOEL010000019">
    <property type="protein sequence ID" value="MBF8179413.1"/>
    <property type="molecule type" value="Genomic_DNA"/>
</dbReference>
<dbReference type="InterPro" id="IPR006665">
    <property type="entry name" value="OmpA-like"/>
</dbReference>
<dbReference type="SUPFAM" id="SSF103088">
    <property type="entry name" value="OmpA-like"/>
    <property type="match status" value="1"/>
</dbReference>
<dbReference type="Pfam" id="PF13488">
    <property type="entry name" value="Gly-zipper_Omp"/>
    <property type="match status" value="1"/>
</dbReference>
<dbReference type="PROSITE" id="PS01068">
    <property type="entry name" value="OMPA_1"/>
    <property type="match status" value="1"/>
</dbReference>
<dbReference type="PROSITE" id="PS51257">
    <property type="entry name" value="PROKAR_LIPOPROTEIN"/>
    <property type="match status" value="1"/>
</dbReference>
<evidence type="ECO:0000256" key="1">
    <source>
        <dbReference type="PROSITE-ProRule" id="PRU00473"/>
    </source>
</evidence>
<feature type="signal peptide" evidence="2">
    <location>
        <begin position="1"/>
        <end position="27"/>
    </location>
</feature>
<dbReference type="PANTHER" id="PTHR30329">
    <property type="entry name" value="STATOR ELEMENT OF FLAGELLAR MOTOR COMPLEX"/>
    <property type="match status" value="1"/>
</dbReference>
<keyword evidence="5" id="KW-1185">Reference proteome</keyword>
<dbReference type="CDD" id="cd07185">
    <property type="entry name" value="OmpA_C-like"/>
    <property type="match status" value="1"/>
</dbReference>
<sequence>MTKKIKRAGKRNAVVLLSCMLATSGCAIDPKTGQASFKETFASEDPCSNNSRNIGLVAGTVLGAVLGHQLKNKGGALAGAGVGALVGGLVGHDMDRKKCELSKLAKKYALDMTFVEVKAGNVNPEATEAKSDTVGLSVSIRDQDSNGHFQVGSDSLSPNAQKYFTEIANEYSYPQQLARLPANASAESRQAVELLKTKRLLIIGHTDDTGNSQLNADLSERRAKALATVFKQAGVSPDNLFFQGAGETLPVADNRSSEGRAKNRRVEIVDLTDDTVFRQYLATRSARTDFYRVEVARPAQAEKSVSVVDRQDVKKDQRLLVAKKMPPKIPVAPVPQVSTSTPATQAQFDFNGKSSSEKIAALDIGPLASPSSFNILPLAQANDTPLARSCEYDKPRIANGVKSFRDSKEIATGDYMPGLYGTSWTDNVNGHLVALTRVAVLRDGGAPAGKPQLLVYKNYTPGSKARPDYSVTPEVNTYKGQKALLYRVFVGGPINCLDIVIPNSDPNASKESWLYYDSDGKPLRANFNPKKLKS</sequence>
<evidence type="ECO:0000313" key="4">
    <source>
        <dbReference type="EMBL" id="MBF8179413.1"/>
    </source>
</evidence>
<dbReference type="PANTHER" id="PTHR30329:SF20">
    <property type="entry name" value="EXPORTED PROTEIN"/>
    <property type="match status" value="1"/>
</dbReference>
<evidence type="ECO:0000256" key="2">
    <source>
        <dbReference type="SAM" id="SignalP"/>
    </source>
</evidence>
<name>A0ABS0EZ39_9BURK</name>
<gene>
    <name evidence="4" type="ORF">IXC47_17155</name>
</gene>
<keyword evidence="2" id="KW-0732">Signal</keyword>
<protein>
    <submittedName>
        <fullName evidence="4">OmpA family protein</fullName>
    </submittedName>
</protein>
<dbReference type="InterPro" id="IPR039567">
    <property type="entry name" value="Gly-zipper"/>
</dbReference>
<reference evidence="4 5" key="1">
    <citation type="submission" date="2020-11" db="EMBL/GenBank/DDBJ databases">
        <title>WGS of Herminiimonas contaminans strain Marseille-Q4544 isolated from planarians Schmidtea mediterranea.</title>
        <authorList>
            <person name="Kangale L."/>
        </authorList>
    </citation>
    <scope>NUCLEOTIDE SEQUENCE [LARGE SCALE GENOMIC DNA]</scope>
    <source>
        <strain evidence="4 5">Marseille-Q4544</strain>
    </source>
</reference>
<dbReference type="RefSeq" id="WP_195876455.1">
    <property type="nucleotide sequence ID" value="NZ_JADOEL010000019.1"/>
</dbReference>
<dbReference type="InterPro" id="IPR050330">
    <property type="entry name" value="Bact_OuterMem_StrucFunc"/>
</dbReference>
<feature type="chain" id="PRO_5045322241" evidence="2">
    <location>
        <begin position="28"/>
        <end position="534"/>
    </location>
</feature>
<dbReference type="Gene3D" id="3.30.1330.60">
    <property type="entry name" value="OmpA-like domain"/>
    <property type="match status" value="1"/>
</dbReference>
<dbReference type="InterPro" id="IPR006690">
    <property type="entry name" value="OMPA-like_CS"/>
</dbReference>
<evidence type="ECO:0000313" key="5">
    <source>
        <dbReference type="Proteomes" id="UP000657372"/>
    </source>
</evidence>
<evidence type="ECO:0000259" key="3">
    <source>
        <dbReference type="PROSITE" id="PS51123"/>
    </source>
</evidence>
<dbReference type="PROSITE" id="PS51123">
    <property type="entry name" value="OMPA_2"/>
    <property type="match status" value="1"/>
</dbReference>
<feature type="domain" description="OmpA-like" evidence="3">
    <location>
        <begin position="136"/>
        <end position="274"/>
    </location>
</feature>
<dbReference type="InterPro" id="IPR036737">
    <property type="entry name" value="OmpA-like_sf"/>
</dbReference>
<dbReference type="Proteomes" id="UP000657372">
    <property type="component" value="Unassembled WGS sequence"/>
</dbReference>
<comment type="caution">
    <text evidence="4">The sequence shown here is derived from an EMBL/GenBank/DDBJ whole genome shotgun (WGS) entry which is preliminary data.</text>
</comment>
<accession>A0ABS0EZ39</accession>
<keyword evidence="1" id="KW-0472">Membrane</keyword>
<dbReference type="PRINTS" id="PR01023">
    <property type="entry name" value="NAFLGMOTY"/>
</dbReference>
<organism evidence="4 5">
    <name type="scientific">Herminiimonas contaminans</name>
    <dbReference type="NCBI Taxonomy" id="1111140"/>
    <lineage>
        <taxon>Bacteria</taxon>
        <taxon>Pseudomonadati</taxon>
        <taxon>Pseudomonadota</taxon>
        <taxon>Betaproteobacteria</taxon>
        <taxon>Burkholderiales</taxon>
        <taxon>Oxalobacteraceae</taxon>
        <taxon>Herminiimonas</taxon>
    </lineage>
</organism>
<dbReference type="Pfam" id="PF00691">
    <property type="entry name" value="OmpA"/>
    <property type="match status" value="1"/>
</dbReference>